<feature type="compositionally biased region" description="Basic and acidic residues" evidence="1">
    <location>
        <begin position="109"/>
        <end position="118"/>
    </location>
</feature>
<gene>
    <name evidence="3" type="ORF">M408DRAFT_29742</name>
</gene>
<feature type="region of interest" description="Disordered" evidence="1">
    <location>
        <begin position="109"/>
        <end position="135"/>
    </location>
</feature>
<dbReference type="Proteomes" id="UP000054097">
    <property type="component" value="Unassembled WGS sequence"/>
</dbReference>
<keyword evidence="2" id="KW-0732">Signal</keyword>
<reference evidence="4" key="2">
    <citation type="submission" date="2015-01" db="EMBL/GenBank/DDBJ databases">
        <title>Evolutionary Origins and Diversification of the Mycorrhizal Mutualists.</title>
        <authorList>
            <consortium name="DOE Joint Genome Institute"/>
            <consortium name="Mycorrhizal Genomics Consortium"/>
            <person name="Kohler A."/>
            <person name="Kuo A."/>
            <person name="Nagy L.G."/>
            <person name="Floudas D."/>
            <person name="Copeland A."/>
            <person name="Barry K.W."/>
            <person name="Cichocki N."/>
            <person name="Veneault-Fourrey C."/>
            <person name="LaButti K."/>
            <person name="Lindquist E.A."/>
            <person name="Lipzen A."/>
            <person name="Lundell T."/>
            <person name="Morin E."/>
            <person name="Murat C."/>
            <person name="Riley R."/>
            <person name="Ohm R."/>
            <person name="Sun H."/>
            <person name="Tunlid A."/>
            <person name="Henrissat B."/>
            <person name="Grigoriev I.V."/>
            <person name="Hibbett D.S."/>
            <person name="Martin F."/>
        </authorList>
    </citation>
    <scope>NUCLEOTIDE SEQUENCE [LARGE SCALE GENOMIC DNA]</scope>
    <source>
        <strain evidence="4">MAFF 305830</strain>
    </source>
</reference>
<dbReference type="EMBL" id="KN824390">
    <property type="protein sequence ID" value="KIM21179.1"/>
    <property type="molecule type" value="Genomic_DNA"/>
</dbReference>
<dbReference type="AlphaFoldDB" id="A0A0C3AME3"/>
<reference evidence="3 4" key="1">
    <citation type="submission" date="2014-04" db="EMBL/GenBank/DDBJ databases">
        <authorList>
            <consortium name="DOE Joint Genome Institute"/>
            <person name="Kuo A."/>
            <person name="Zuccaro A."/>
            <person name="Kohler A."/>
            <person name="Nagy L.G."/>
            <person name="Floudas D."/>
            <person name="Copeland A."/>
            <person name="Barry K.W."/>
            <person name="Cichocki N."/>
            <person name="Veneault-Fourrey C."/>
            <person name="LaButti K."/>
            <person name="Lindquist E.A."/>
            <person name="Lipzen A."/>
            <person name="Lundell T."/>
            <person name="Morin E."/>
            <person name="Murat C."/>
            <person name="Sun H."/>
            <person name="Tunlid A."/>
            <person name="Henrissat B."/>
            <person name="Grigoriev I.V."/>
            <person name="Hibbett D.S."/>
            <person name="Martin F."/>
            <person name="Nordberg H.P."/>
            <person name="Cantor M.N."/>
            <person name="Hua S.X."/>
        </authorList>
    </citation>
    <scope>NUCLEOTIDE SEQUENCE [LARGE SCALE GENOMIC DNA]</scope>
    <source>
        <strain evidence="3 4">MAFF 305830</strain>
    </source>
</reference>
<accession>A0A0C3AME3</accession>
<feature type="chain" id="PRO_5002161192" description="SMP domain-containing protein" evidence="2">
    <location>
        <begin position="18"/>
        <end position="167"/>
    </location>
</feature>
<dbReference type="OrthoDB" id="3067737at2759"/>
<dbReference type="HOGENOM" id="CLU_121090_0_0_1"/>
<evidence type="ECO:0008006" key="5">
    <source>
        <dbReference type="Google" id="ProtNLM"/>
    </source>
</evidence>
<evidence type="ECO:0000313" key="4">
    <source>
        <dbReference type="Proteomes" id="UP000054097"/>
    </source>
</evidence>
<proteinExistence type="predicted"/>
<feature type="signal peptide" evidence="2">
    <location>
        <begin position="1"/>
        <end position="17"/>
    </location>
</feature>
<sequence>MYSTLLNLLLVVPLIAAIPVPLEADFVNHNEATHGGEKAQFDEALGTANTQITNMQNVLKNPNDPRIAQAFGPNANLATIRSTVDKLATGTLKVHTSDPSFADKEAAQIAKDAAKAQGKDTSQMPDSRPVNGYVPVNRMGADVQMDPARFGSTFYSGNGENDKKFRA</sequence>
<keyword evidence="4" id="KW-1185">Reference proteome</keyword>
<evidence type="ECO:0000256" key="1">
    <source>
        <dbReference type="SAM" id="MobiDB-lite"/>
    </source>
</evidence>
<evidence type="ECO:0000313" key="3">
    <source>
        <dbReference type="EMBL" id="KIM21179.1"/>
    </source>
</evidence>
<evidence type="ECO:0000256" key="2">
    <source>
        <dbReference type="SAM" id="SignalP"/>
    </source>
</evidence>
<organism evidence="3 4">
    <name type="scientific">Serendipita vermifera MAFF 305830</name>
    <dbReference type="NCBI Taxonomy" id="933852"/>
    <lineage>
        <taxon>Eukaryota</taxon>
        <taxon>Fungi</taxon>
        <taxon>Dikarya</taxon>
        <taxon>Basidiomycota</taxon>
        <taxon>Agaricomycotina</taxon>
        <taxon>Agaricomycetes</taxon>
        <taxon>Sebacinales</taxon>
        <taxon>Serendipitaceae</taxon>
        <taxon>Serendipita</taxon>
    </lineage>
</organism>
<name>A0A0C3AME3_SERVB</name>
<protein>
    <recommendedName>
        <fullName evidence="5">SMP domain-containing protein</fullName>
    </recommendedName>
</protein>
<feature type="non-terminal residue" evidence="3">
    <location>
        <position position="167"/>
    </location>
</feature>